<dbReference type="GO" id="GO:0001836">
    <property type="term" value="P:release of cytochrome c from mitochondria"/>
    <property type="evidence" value="ECO:0007669"/>
    <property type="project" value="TreeGrafter"/>
</dbReference>
<keyword evidence="11" id="KW-1185">Reference proteome</keyword>
<dbReference type="InterPro" id="IPR020717">
    <property type="entry name" value="Bcl2_BH1_motif_CS"/>
</dbReference>
<dbReference type="RefSeq" id="XP_020035940.1">
    <property type="nucleotide sequence ID" value="XM_020180351.1"/>
</dbReference>
<dbReference type="Proteomes" id="UP001732720">
    <property type="component" value="Chromosome 19"/>
</dbReference>
<evidence type="ECO:0000313" key="11">
    <source>
        <dbReference type="Proteomes" id="UP001732720"/>
    </source>
</evidence>
<dbReference type="InterPro" id="IPR026298">
    <property type="entry name" value="Bcl-2_fam"/>
</dbReference>
<dbReference type="GO" id="GO:0008053">
    <property type="term" value="P:mitochondrial fusion"/>
    <property type="evidence" value="ECO:0007669"/>
    <property type="project" value="TreeGrafter"/>
</dbReference>
<protein>
    <recommendedName>
        <fullName evidence="6">Bcl-2-related protein A1</fullName>
    </recommendedName>
    <alternativeName>
        <fullName evidence="7">Hemopoietic-specific early response protein</fullName>
    </alternativeName>
    <alternativeName>
        <fullName evidence="8">Protein BFL-1</fullName>
    </alternativeName>
</protein>
<gene>
    <name evidence="10 12" type="primary">LOC109697009</name>
</gene>
<dbReference type="PANTHER" id="PTHR11256">
    <property type="entry name" value="BCL-2 RELATED"/>
    <property type="match status" value="1"/>
</dbReference>
<dbReference type="SMART" id="SM00337">
    <property type="entry name" value="BCL"/>
    <property type="match status" value="1"/>
</dbReference>
<reference evidence="10" key="1">
    <citation type="submission" date="2023-09" db="UniProtKB">
        <authorList>
            <consortium name="Ensembl"/>
        </authorList>
    </citation>
    <scope>IDENTIFICATION</scope>
</reference>
<dbReference type="GO" id="GO:0051400">
    <property type="term" value="F:BH domain binding"/>
    <property type="evidence" value="ECO:0007669"/>
    <property type="project" value="TreeGrafter"/>
</dbReference>
<dbReference type="SUPFAM" id="SSF56854">
    <property type="entry name" value="Bcl-2 inhibitors of programmed cell death"/>
    <property type="match status" value="1"/>
</dbReference>
<dbReference type="GO" id="GO:0015267">
    <property type="term" value="F:channel activity"/>
    <property type="evidence" value="ECO:0007669"/>
    <property type="project" value="TreeGrafter"/>
</dbReference>
<dbReference type="InterPro" id="IPR013282">
    <property type="entry name" value="Bcl2A1"/>
</dbReference>
<dbReference type="InterPro" id="IPR046371">
    <property type="entry name" value="Bcl-2_BH1-3"/>
</dbReference>
<evidence type="ECO:0000256" key="7">
    <source>
        <dbReference type="ARBA" id="ARBA00075263"/>
    </source>
</evidence>
<dbReference type="InterPro" id="IPR002475">
    <property type="entry name" value="Bcl2-like"/>
</dbReference>
<dbReference type="InterPro" id="IPR020726">
    <property type="entry name" value="Bcl2_BH2_motif_CS"/>
</dbReference>
<dbReference type="KEGG" id="ccan:109697009"/>
<dbReference type="GO" id="GO:0097192">
    <property type="term" value="P:extrinsic apoptotic signaling pathway in absence of ligand"/>
    <property type="evidence" value="ECO:0007669"/>
    <property type="project" value="TreeGrafter"/>
</dbReference>
<evidence type="ECO:0000256" key="5">
    <source>
        <dbReference type="ARBA" id="ARBA00059818"/>
    </source>
</evidence>
<dbReference type="PANTHER" id="PTHR11256:SF10">
    <property type="entry name" value="BCL-2-RELATED PROTEIN A1"/>
    <property type="match status" value="1"/>
</dbReference>
<dbReference type="PRINTS" id="PR01867">
    <property type="entry name" value="BCL2RLATEDA1"/>
</dbReference>
<dbReference type="PRINTS" id="PR01862">
    <property type="entry name" value="BCL2FAMILY"/>
</dbReference>
<evidence type="ECO:0000256" key="3">
    <source>
        <dbReference type="ARBA" id="ARBA00022490"/>
    </source>
</evidence>
<keyword evidence="4" id="KW-0053">Apoptosis</keyword>
<dbReference type="CDD" id="cd06845">
    <property type="entry name" value="Bcl-2_like"/>
    <property type="match status" value="1"/>
</dbReference>
<keyword evidence="3" id="KW-0963">Cytoplasm</keyword>
<accession>A0A8C0WAG3</accession>
<comment type="function">
    <text evidence="5">Retards apoptosis induced by IL-3 deprivation. May function in the response of hemopoietic cells to external signals and in maintaining endothelial survival during infection. Can inhibit apoptosis induced by serum starvation in the mammary epithelial cell line HC11.</text>
</comment>
<evidence type="ECO:0000256" key="4">
    <source>
        <dbReference type="ARBA" id="ARBA00022703"/>
    </source>
</evidence>
<dbReference type="CTD" id="597"/>
<feature type="domain" description="Bcl-2 Bcl-2 homology region 1-3" evidence="9">
    <location>
        <begin position="70"/>
        <end position="173"/>
    </location>
</feature>
<name>A0A8C0WAG3_CASCN</name>
<evidence type="ECO:0000256" key="8">
    <source>
        <dbReference type="ARBA" id="ARBA00080396"/>
    </source>
</evidence>
<reference evidence="12" key="2">
    <citation type="submission" date="2025-04" db="UniProtKB">
        <authorList>
            <consortium name="RefSeq"/>
        </authorList>
    </citation>
    <scope>IDENTIFICATION</scope>
    <source>
        <tissue evidence="12">Leukocyte</tissue>
    </source>
</reference>
<dbReference type="PROSITE" id="PS01080">
    <property type="entry name" value="BH1"/>
    <property type="match status" value="1"/>
</dbReference>
<dbReference type="FunFam" id="1.10.437.10:FF:000008">
    <property type="entry name" value="Bcl-2-related protein A1"/>
    <property type="match status" value="1"/>
</dbReference>
<sequence>MCPTPAKLGEPWLQSAAAAPVSGCSPRGTCCGKMSEGEFAFTHALAQDYLRHVLQVQPAGLGASKAARVLRDVAFSIQEEVEKSLQPYLDKCDVASVDTARTIFNQVMEKEFEDGVINWGRIVTIFAFGGVLIKKLLRERIAPDVDTYMEISYFVAEFIVNNTGEWIKQNGGWENGFIKKFEPKSGWLTFLEVIEKIYDMLSLLRLYY</sequence>
<dbReference type="GO" id="GO:0005741">
    <property type="term" value="C:mitochondrial outer membrane"/>
    <property type="evidence" value="ECO:0007669"/>
    <property type="project" value="TreeGrafter"/>
</dbReference>
<comment type="similarity">
    <text evidence="2">Belongs to the Bcl-2 family.</text>
</comment>
<dbReference type="OrthoDB" id="8856583at2759"/>
<evidence type="ECO:0000256" key="1">
    <source>
        <dbReference type="ARBA" id="ARBA00004496"/>
    </source>
</evidence>
<evidence type="ECO:0000256" key="2">
    <source>
        <dbReference type="ARBA" id="ARBA00009458"/>
    </source>
</evidence>
<dbReference type="Gene3D" id="1.10.437.10">
    <property type="entry name" value="Blc2-like"/>
    <property type="match status" value="1"/>
</dbReference>
<dbReference type="PROSITE" id="PS01258">
    <property type="entry name" value="BH2"/>
    <property type="match status" value="1"/>
</dbReference>
<dbReference type="InterPro" id="IPR036834">
    <property type="entry name" value="Bcl-2-like_sf"/>
</dbReference>
<dbReference type="GO" id="GO:0043066">
    <property type="term" value="P:negative regulation of apoptotic process"/>
    <property type="evidence" value="ECO:0007669"/>
    <property type="project" value="InterPro"/>
</dbReference>
<dbReference type="GO" id="GO:0008630">
    <property type="term" value="P:intrinsic apoptotic signaling pathway in response to DNA damage"/>
    <property type="evidence" value="ECO:0007669"/>
    <property type="project" value="TreeGrafter"/>
</dbReference>
<evidence type="ECO:0000313" key="12">
    <source>
        <dbReference type="RefSeq" id="XP_020035940.1"/>
    </source>
</evidence>
<organism evidence="10">
    <name type="scientific">Castor canadensis</name>
    <name type="common">American beaver</name>
    <dbReference type="NCBI Taxonomy" id="51338"/>
    <lineage>
        <taxon>Eukaryota</taxon>
        <taxon>Metazoa</taxon>
        <taxon>Chordata</taxon>
        <taxon>Craniata</taxon>
        <taxon>Vertebrata</taxon>
        <taxon>Euteleostomi</taxon>
        <taxon>Mammalia</taxon>
        <taxon>Eutheria</taxon>
        <taxon>Euarchontoglires</taxon>
        <taxon>Glires</taxon>
        <taxon>Rodentia</taxon>
        <taxon>Castorimorpha</taxon>
        <taxon>Castoridae</taxon>
        <taxon>Castor</taxon>
    </lineage>
</organism>
<evidence type="ECO:0000259" key="9">
    <source>
        <dbReference type="SMART" id="SM00337"/>
    </source>
</evidence>
<dbReference type="AlphaFoldDB" id="A0A8C0WAG3"/>
<comment type="subcellular location">
    <subcellularLocation>
        <location evidence="1">Cytoplasm</location>
    </subcellularLocation>
</comment>
<dbReference type="Pfam" id="PF00452">
    <property type="entry name" value="Bcl-2"/>
    <property type="match status" value="1"/>
</dbReference>
<dbReference type="PROSITE" id="PS50062">
    <property type="entry name" value="BCL2_FAMILY"/>
    <property type="match status" value="1"/>
</dbReference>
<evidence type="ECO:0000256" key="6">
    <source>
        <dbReference type="ARBA" id="ARBA00069272"/>
    </source>
</evidence>
<proteinExistence type="inferred from homology"/>
<dbReference type="Ensembl" id="ENSCCNT00000010244.1">
    <property type="protein sequence ID" value="ENSCCNP00000007749.1"/>
    <property type="gene ID" value="ENSCCNG00000008220.1"/>
</dbReference>
<evidence type="ECO:0000313" key="10">
    <source>
        <dbReference type="Ensembl" id="ENSCCNP00000007749.1"/>
    </source>
</evidence>